<sequence length="179" mass="19604">MWESGQFTASERRVLLTHWCGKAWDKVSNMADFIEKSFKGAGCLLTADMSELEAVPPQNIPGYSRLLAAELRKVQASEATDQGETEAQQVPAPLLPSVEEEKCDSSDGGDNALDSDNEADEVSGSDDEDSATFFVPAGMSVQDPMPALDKTLVKTPILFKWVARGWQLGRVKKKLPRNE</sequence>
<protein>
    <recommendedName>
        <fullName evidence="4">DDE-1 domain-containing protein</fullName>
    </recommendedName>
</protein>
<evidence type="ECO:0000313" key="3">
    <source>
        <dbReference type="Proteomes" id="UP001190700"/>
    </source>
</evidence>
<comment type="caution">
    <text evidence="2">The sequence shown here is derived from an EMBL/GenBank/DDBJ whole genome shotgun (WGS) entry which is preliminary data.</text>
</comment>
<feature type="compositionally biased region" description="Acidic residues" evidence="1">
    <location>
        <begin position="113"/>
        <end position="130"/>
    </location>
</feature>
<dbReference type="AlphaFoldDB" id="A0AAE0LGI0"/>
<proteinExistence type="predicted"/>
<evidence type="ECO:0000256" key="1">
    <source>
        <dbReference type="SAM" id="MobiDB-lite"/>
    </source>
</evidence>
<accession>A0AAE0LGI0</accession>
<feature type="compositionally biased region" description="Polar residues" evidence="1">
    <location>
        <begin position="77"/>
        <end position="88"/>
    </location>
</feature>
<evidence type="ECO:0008006" key="4">
    <source>
        <dbReference type="Google" id="ProtNLM"/>
    </source>
</evidence>
<keyword evidence="3" id="KW-1185">Reference proteome</keyword>
<dbReference type="Proteomes" id="UP001190700">
    <property type="component" value="Unassembled WGS sequence"/>
</dbReference>
<reference evidence="2 3" key="1">
    <citation type="journal article" date="2015" name="Genome Biol. Evol.">
        <title>Comparative Genomics of a Bacterivorous Green Alga Reveals Evolutionary Causalities and Consequences of Phago-Mixotrophic Mode of Nutrition.</title>
        <authorList>
            <person name="Burns J.A."/>
            <person name="Paasch A."/>
            <person name="Narechania A."/>
            <person name="Kim E."/>
        </authorList>
    </citation>
    <scope>NUCLEOTIDE SEQUENCE [LARGE SCALE GENOMIC DNA]</scope>
    <source>
        <strain evidence="2 3">PLY_AMNH</strain>
    </source>
</reference>
<name>A0AAE0LGI0_9CHLO</name>
<evidence type="ECO:0000313" key="2">
    <source>
        <dbReference type="EMBL" id="KAK3284551.1"/>
    </source>
</evidence>
<gene>
    <name evidence="2" type="ORF">CYMTET_7808</name>
</gene>
<dbReference type="EMBL" id="LGRX02002252">
    <property type="protein sequence ID" value="KAK3284551.1"/>
    <property type="molecule type" value="Genomic_DNA"/>
</dbReference>
<organism evidence="2 3">
    <name type="scientific">Cymbomonas tetramitiformis</name>
    <dbReference type="NCBI Taxonomy" id="36881"/>
    <lineage>
        <taxon>Eukaryota</taxon>
        <taxon>Viridiplantae</taxon>
        <taxon>Chlorophyta</taxon>
        <taxon>Pyramimonadophyceae</taxon>
        <taxon>Pyramimonadales</taxon>
        <taxon>Pyramimonadaceae</taxon>
        <taxon>Cymbomonas</taxon>
    </lineage>
</organism>
<feature type="region of interest" description="Disordered" evidence="1">
    <location>
        <begin position="75"/>
        <end position="131"/>
    </location>
</feature>